<gene>
    <name evidence="9" type="primary">00626f</name>
</gene>
<evidence type="ECO:0000313" key="9">
    <source>
        <dbReference type="EMBL" id="BAV58347.1"/>
    </source>
</evidence>
<dbReference type="SUPFAM" id="SSF52540">
    <property type="entry name" value="P-loop containing nucleoside triphosphate hydrolases"/>
    <property type="match status" value="1"/>
</dbReference>
<dbReference type="InterPro" id="IPR027417">
    <property type="entry name" value="P-loop_NTPase"/>
</dbReference>
<dbReference type="SMART" id="SM00176">
    <property type="entry name" value="RAN"/>
    <property type="match status" value="1"/>
</dbReference>
<dbReference type="SMART" id="SM00174">
    <property type="entry name" value="RHO"/>
    <property type="match status" value="1"/>
</dbReference>
<dbReference type="GO" id="GO:0012505">
    <property type="term" value="C:endomembrane system"/>
    <property type="evidence" value="ECO:0007669"/>
    <property type="project" value="UniProtKB-SubCell"/>
</dbReference>
<evidence type="ECO:0000256" key="5">
    <source>
        <dbReference type="ARBA" id="ARBA00023134"/>
    </source>
</evidence>
<evidence type="ECO:0000256" key="2">
    <source>
        <dbReference type="ARBA" id="ARBA00022448"/>
    </source>
</evidence>
<dbReference type="PANTHER" id="PTHR47977">
    <property type="entry name" value="RAS-RELATED PROTEIN RAB"/>
    <property type="match status" value="1"/>
</dbReference>
<dbReference type="InterPro" id="IPR057289">
    <property type="entry name" value="Rab1/Ypt1"/>
</dbReference>
<keyword evidence="7" id="KW-0636">Prenylation</keyword>
<keyword evidence="5" id="KW-0342">GTP-binding</keyword>
<organism evidence="9">
    <name type="scientific">Ulva partita</name>
    <dbReference type="NCBI Taxonomy" id="1605170"/>
    <lineage>
        <taxon>Eukaryota</taxon>
        <taxon>Viridiplantae</taxon>
        <taxon>Chlorophyta</taxon>
        <taxon>core chlorophytes</taxon>
        <taxon>Ulvophyceae</taxon>
        <taxon>OUU clade</taxon>
        <taxon>Ulvales</taxon>
        <taxon>Ulvaceae</taxon>
        <taxon>Ulva</taxon>
    </lineage>
</organism>
<dbReference type="PROSITE" id="PS51421">
    <property type="entry name" value="RAS"/>
    <property type="match status" value="1"/>
</dbReference>
<dbReference type="EMBL" id="LC088659">
    <property type="protein sequence ID" value="BAV58347.1"/>
    <property type="molecule type" value="mRNA"/>
</dbReference>
<dbReference type="GO" id="GO:0003924">
    <property type="term" value="F:GTPase activity"/>
    <property type="evidence" value="ECO:0007669"/>
    <property type="project" value="InterPro"/>
</dbReference>
<proteinExistence type="evidence at transcript level"/>
<dbReference type="InterPro" id="IPR001806">
    <property type="entry name" value="Small_GTPase"/>
</dbReference>
<dbReference type="FunFam" id="3.40.50.300:FF:000069">
    <property type="entry name" value="Ras GTP-binding protein YPT1"/>
    <property type="match status" value="1"/>
</dbReference>
<evidence type="ECO:0000256" key="7">
    <source>
        <dbReference type="ARBA" id="ARBA00023289"/>
    </source>
</evidence>
<protein>
    <submittedName>
        <fullName evidence="9">GTP-binding protein YPTC1</fullName>
    </submittedName>
</protein>
<name>A0A1C9ZWD3_9CHLO</name>
<dbReference type="Gene3D" id="3.40.50.300">
    <property type="entry name" value="P-loop containing nucleotide triphosphate hydrolases"/>
    <property type="match status" value="1"/>
</dbReference>
<dbReference type="Pfam" id="PF00071">
    <property type="entry name" value="Ras"/>
    <property type="match status" value="1"/>
</dbReference>
<dbReference type="InterPro" id="IPR050227">
    <property type="entry name" value="Rab"/>
</dbReference>
<keyword evidence="4" id="KW-0653">Protein transport</keyword>
<evidence type="ECO:0000256" key="4">
    <source>
        <dbReference type="ARBA" id="ARBA00022927"/>
    </source>
</evidence>
<comment type="similarity">
    <text evidence="1">Belongs to the small GTPase superfamily. Rab family.</text>
</comment>
<dbReference type="GO" id="GO:0015031">
    <property type="term" value="P:protein transport"/>
    <property type="evidence" value="ECO:0007669"/>
    <property type="project" value="UniProtKB-KW"/>
</dbReference>
<dbReference type="CDD" id="cd01869">
    <property type="entry name" value="Rab1_Ypt1"/>
    <property type="match status" value="1"/>
</dbReference>
<dbReference type="AlphaFoldDB" id="A0A1C9ZWD3"/>
<dbReference type="PROSITE" id="PS51419">
    <property type="entry name" value="RAB"/>
    <property type="match status" value="1"/>
</dbReference>
<sequence>MERASPEYDYLFKLLLIGDSGVGKSCLLLRFADDTYTESYISTIGVDFKIRTVELDGKIIKLQIWDTAGQERFRTITSSYYRGAHGIIVVYDVTDQESFDNVKTWLSEIDRYANEHVNKLLVGNKADLVSKKVVETQAAQEFADDLNIPFLETSAKDSKNVEQAFMTMAAEIKARMATQSTQSAHMATTVNVGDGKSMRSQSSSCC</sequence>
<keyword evidence="3" id="KW-0547">Nucleotide-binding</keyword>
<keyword evidence="2" id="KW-0813">Transport</keyword>
<reference evidence="9" key="1">
    <citation type="submission" date="2015-10" db="EMBL/GenBank/DDBJ databases">
        <title>Evolution of the mating-type locus in an isomorphic haploid-diploid life cycle and isogamy.</title>
        <authorList>
            <person name="Yamazaki T."/>
            <person name="Suzuki R."/>
            <person name="Ichihara K."/>
            <person name="Toyoda A."/>
            <person name="Kuwano K."/>
            <person name="Kawano S."/>
        </authorList>
    </citation>
    <scope>NUCLEOTIDE SEQUENCE</scope>
    <source>
        <strain evidence="9">MGEC-1</strain>
    </source>
</reference>
<accession>A0A1C9ZWD3</accession>
<evidence type="ECO:0000256" key="6">
    <source>
        <dbReference type="ARBA" id="ARBA00023288"/>
    </source>
</evidence>
<comment type="subcellular location">
    <subcellularLocation>
        <location evidence="8">Endomembrane system</location>
        <topology evidence="8">Lipid-anchor</topology>
    </subcellularLocation>
</comment>
<evidence type="ECO:0000256" key="3">
    <source>
        <dbReference type="ARBA" id="ARBA00022741"/>
    </source>
</evidence>
<evidence type="ECO:0000256" key="8">
    <source>
        <dbReference type="ARBA" id="ARBA00037868"/>
    </source>
</evidence>
<dbReference type="PROSITE" id="PS51417">
    <property type="entry name" value="ARF"/>
    <property type="match status" value="1"/>
</dbReference>
<evidence type="ECO:0000256" key="1">
    <source>
        <dbReference type="ARBA" id="ARBA00006270"/>
    </source>
</evidence>
<dbReference type="PROSITE" id="PS51420">
    <property type="entry name" value="RHO"/>
    <property type="match status" value="1"/>
</dbReference>
<dbReference type="InterPro" id="IPR005225">
    <property type="entry name" value="Small_GTP-bd"/>
</dbReference>
<dbReference type="SMART" id="SM00173">
    <property type="entry name" value="RAS"/>
    <property type="match status" value="1"/>
</dbReference>
<dbReference type="SMART" id="SM00175">
    <property type="entry name" value="RAB"/>
    <property type="match status" value="1"/>
</dbReference>
<dbReference type="NCBIfam" id="TIGR00231">
    <property type="entry name" value="small_GTP"/>
    <property type="match status" value="1"/>
</dbReference>
<dbReference type="GO" id="GO:0005525">
    <property type="term" value="F:GTP binding"/>
    <property type="evidence" value="ECO:0007669"/>
    <property type="project" value="UniProtKB-KW"/>
</dbReference>
<keyword evidence="6" id="KW-0449">Lipoprotein</keyword>
<dbReference type="PRINTS" id="PR00449">
    <property type="entry name" value="RASTRNSFRMNG"/>
</dbReference>